<evidence type="ECO:0000313" key="2">
    <source>
        <dbReference type="EMBL" id="PVH64607.1"/>
    </source>
</evidence>
<reference evidence="2" key="1">
    <citation type="submission" date="2018-04" db="EMBL/GenBank/DDBJ databases">
        <title>WGS assembly of Panicum hallii.</title>
        <authorList>
            <person name="Lovell J."/>
            <person name="Jenkins J."/>
            <person name="Lowry D."/>
            <person name="Mamidi S."/>
            <person name="Sreedasyam A."/>
            <person name="Weng X."/>
            <person name="Barry K."/>
            <person name="Bonette J."/>
            <person name="Campitelli B."/>
            <person name="Daum C."/>
            <person name="Gordon S."/>
            <person name="Gould B."/>
            <person name="Lipzen A."/>
            <person name="Macqueen A."/>
            <person name="Palacio-Mejia J."/>
            <person name="Plott C."/>
            <person name="Shakirov E."/>
            <person name="Shu S."/>
            <person name="Yoshinaga Y."/>
            <person name="Zane M."/>
            <person name="Rokhsar D."/>
            <person name="Grimwood J."/>
            <person name="Schmutz J."/>
            <person name="Juenger T."/>
        </authorList>
    </citation>
    <scope>NUCLEOTIDE SEQUENCE [LARGE SCALE GENOMIC DNA]</scope>
    <source>
        <strain evidence="2">FIL2</strain>
    </source>
</reference>
<gene>
    <name evidence="2" type="ORF">PAHAL_2G314200</name>
</gene>
<dbReference type="Proteomes" id="UP000243499">
    <property type="component" value="Chromosome 2"/>
</dbReference>
<dbReference type="PANTHER" id="PTHR34285">
    <property type="entry name" value="OS08G0510800 PROTEIN"/>
    <property type="match status" value="1"/>
</dbReference>
<dbReference type="Gramene" id="PVH64607">
    <property type="protein sequence ID" value="PVH64607"/>
    <property type="gene ID" value="PAHAL_2G314200"/>
</dbReference>
<feature type="compositionally biased region" description="Basic and acidic residues" evidence="1">
    <location>
        <begin position="358"/>
        <end position="369"/>
    </location>
</feature>
<dbReference type="EMBL" id="CM008047">
    <property type="protein sequence ID" value="PVH64607.1"/>
    <property type="molecule type" value="Genomic_DNA"/>
</dbReference>
<feature type="region of interest" description="Disordered" evidence="1">
    <location>
        <begin position="252"/>
        <end position="279"/>
    </location>
</feature>
<feature type="region of interest" description="Disordered" evidence="1">
    <location>
        <begin position="315"/>
        <end position="369"/>
    </location>
</feature>
<dbReference type="PANTHER" id="PTHR34285:SF12">
    <property type="entry name" value="OS09G0491676 PROTEIN"/>
    <property type="match status" value="1"/>
</dbReference>
<proteinExistence type="predicted"/>
<feature type="compositionally biased region" description="Basic and acidic residues" evidence="1">
    <location>
        <begin position="332"/>
        <end position="345"/>
    </location>
</feature>
<sequence>MKASIKFRDDDRPLLRAKVPVGVLGLPFLSGLAAGGDAKDLHFDLSTAFPSGPALRLSYRPNDPLQPFALSVRTGLGPMGSPARAPFALAAEFNLLSSNAPAFSLHFKPRIGDFGLASSVRSPMPPPPPPAAPAQPPLAIKMADLTTNGDGHERDRDAHVNGFTFAGNGFAANVAAAAGRGGGGVGALLSGMQLTTRSVLPLWNKASLRFHWGLRVPPELKAALADDGYGRKASSLAISKMPLLVMNKITIEHTPKTPSQSETDRKRKKDAPAAGEPEEFSLMKRQLEALSTESTMLRRAVEDLHAEVGAGKGDVRRLTAALPPPQQPFVSKPDRHFHGSGKELVDSGPKPASDEASEGLKKALEARRK</sequence>
<protein>
    <submittedName>
        <fullName evidence="2">Uncharacterized protein</fullName>
    </submittedName>
</protein>
<evidence type="ECO:0000256" key="1">
    <source>
        <dbReference type="SAM" id="MobiDB-lite"/>
    </source>
</evidence>
<organism evidence="2">
    <name type="scientific">Panicum hallii</name>
    <dbReference type="NCBI Taxonomy" id="206008"/>
    <lineage>
        <taxon>Eukaryota</taxon>
        <taxon>Viridiplantae</taxon>
        <taxon>Streptophyta</taxon>
        <taxon>Embryophyta</taxon>
        <taxon>Tracheophyta</taxon>
        <taxon>Spermatophyta</taxon>
        <taxon>Magnoliopsida</taxon>
        <taxon>Liliopsida</taxon>
        <taxon>Poales</taxon>
        <taxon>Poaceae</taxon>
        <taxon>PACMAD clade</taxon>
        <taxon>Panicoideae</taxon>
        <taxon>Panicodae</taxon>
        <taxon>Paniceae</taxon>
        <taxon>Panicinae</taxon>
        <taxon>Panicum</taxon>
        <taxon>Panicum sect. Panicum</taxon>
    </lineage>
</organism>
<name>A0A2T8KQY3_9POAL</name>
<accession>A0A2T8KQY3</accession>
<dbReference type="AlphaFoldDB" id="A0A2T8KQY3"/>